<dbReference type="SUPFAM" id="SSF47384">
    <property type="entry name" value="Homodimeric domain of signal transducing histidine kinase"/>
    <property type="match status" value="1"/>
</dbReference>
<evidence type="ECO:0000256" key="4">
    <source>
        <dbReference type="ARBA" id="ARBA00022679"/>
    </source>
</evidence>
<evidence type="ECO:0000256" key="6">
    <source>
        <dbReference type="ARBA" id="ARBA00023136"/>
    </source>
</evidence>
<evidence type="ECO:0000256" key="7">
    <source>
        <dbReference type="SAM" id="Coils"/>
    </source>
</evidence>
<dbReference type="InterPro" id="IPR050351">
    <property type="entry name" value="BphY/WalK/GraS-like"/>
</dbReference>
<dbReference type="Gene3D" id="1.10.287.130">
    <property type="match status" value="1"/>
</dbReference>
<dbReference type="RefSeq" id="WP_282003686.1">
    <property type="nucleotide sequence ID" value="NZ_AP027151.1"/>
</dbReference>
<name>A0ABM8EKB9_9BACT</name>
<feature type="transmembrane region" description="Helical" evidence="8">
    <location>
        <begin position="105"/>
        <end position="129"/>
    </location>
</feature>
<dbReference type="PROSITE" id="PS50113">
    <property type="entry name" value="PAC"/>
    <property type="match status" value="1"/>
</dbReference>
<feature type="transmembrane region" description="Helical" evidence="8">
    <location>
        <begin position="172"/>
        <end position="195"/>
    </location>
</feature>
<dbReference type="InterPro" id="IPR004358">
    <property type="entry name" value="Sig_transdc_His_kin-like_C"/>
</dbReference>
<dbReference type="NCBIfam" id="TIGR00229">
    <property type="entry name" value="sensory_box"/>
    <property type="match status" value="1"/>
</dbReference>
<feature type="transmembrane region" description="Helical" evidence="8">
    <location>
        <begin position="141"/>
        <end position="160"/>
    </location>
</feature>
<feature type="transmembrane region" description="Helical" evidence="8">
    <location>
        <begin position="458"/>
        <end position="481"/>
    </location>
</feature>
<dbReference type="InterPro" id="IPR036890">
    <property type="entry name" value="HATPase_C_sf"/>
</dbReference>
<feature type="transmembrane region" description="Helical" evidence="8">
    <location>
        <begin position="76"/>
        <end position="93"/>
    </location>
</feature>
<dbReference type="InterPro" id="IPR005467">
    <property type="entry name" value="His_kinase_dom"/>
</dbReference>
<comment type="catalytic activity">
    <reaction evidence="1">
        <text>ATP + protein L-histidine = ADP + protein N-phospho-L-histidine.</text>
        <dbReference type="EC" id="2.7.13.3"/>
    </reaction>
</comment>
<dbReference type="PRINTS" id="PR00344">
    <property type="entry name" value="BCTRLSENSOR"/>
</dbReference>
<dbReference type="Gene3D" id="3.30.450.20">
    <property type="entry name" value="PAS domain"/>
    <property type="match status" value="1"/>
</dbReference>
<keyword evidence="3" id="KW-0597">Phosphoprotein</keyword>
<dbReference type="InterPro" id="IPR013767">
    <property type="entry name" value="PAS_fold"/>
</dbReference>
<dbReference type="InterPro" id="IPR003594">
    <property type="entry name" value="HATPase_dom"/>
</dbReference>
<accession>A0ABM8EKB9</accession>
<dbReference type="PROSITE" id="PS50112">
    <property type="entry name" value="PAS"/>
    <property type="match status" value="1"/>
</dbReference>
<feature type="transmembrane region" description="Helical" evidence="8">
    <location>
        <begin position="36"/>
        <end position="64"/>
    </location>
</feature>
<dbReference type="InterPro" id="IPR003661">
    <property type="entry name" value="HisK_dim/P_dom"/>
</dbReference>
<evidence type="ECO:0000259" key="10">
    <source>
        <dbReference type="PROSITE" id="PS50112"/>
    </source>
</evidence>
<feature type="transmembrane region" description="Helical" evidence="8">
    <location>
        <begin position="12"/>
        <end position="30"/>
    </location>
</feature>
<evidence type="ECO:0000313" key="12">
    <source>
        <dbReference type="EMBL" id="BDV42946.1"/>
    </source>
</evidence>
<keyword evidence="6 8" id="KW-0472">Membrane</keyword>
<dbReference type="Gene3D" id="3.30.565.10">
    <property type="entry name" value="Histidine kinase-like ATPase, C-terminal domain"/>
    <property type="match status" value="1"/>
</dbReference>
<evidence type="ECO:0000259" key="11">
    <source>
        <dbReference type="PROSITE" id="PS50113"/>
    </source>
</evidence>
<evidence type="ECO:0000256" key="8">
    <source>
        <dbReference type="SAM" id="Phobius"/>
    </source>
</evidence>
<dbReference type="SMART" id="SM00388">
    <property type="entry name" value="HisKA"/>
    <property type="match status" value="1"/>
</dbReference>
<dbReference type="PROSITE" id="PS50109">
    <property type="entry name" value="HIS_KIN"/>
    <property type="match status" value="1"/>
</dbReference>
<evidence type="ECO:0000256" key="2">
    <source>
        <dbReference type="ARBA" id="ARBA00012438"/>
    </source>
</evidence>
<feature type="domain" description="Histidine kinase" evidence="9">
    <location>
        <begin position="711"/>
        <end position="925"/>
    </location>
</feature>
<feature type="coiled-coil region" evidence="7">
    <location>
        <begin position="525"/>
        <end position="559"/>
    </location>
</feature>
<evidence type="ECO:0000256" key="3">
    <source>
        <dbReference type="ARBA" id="ARBA00022553"/>
    </source>
</evidence>
<sequence>MLVTRNARRTTILTAVVFGILGFAGNWFGVPLVFNIHILFGSLFVMLALLLYGVPAGLLAAAIAGSYTLIFWHHPWLYLILLGEVLFVGRLLRRTRNIVLLDTGYWLAIGMPLVFLYSRFLLHAALPLAILMTLKQGINGIFNVLAAAFLLYLATLVPFFRQSRELPSPAMHQVLVIIMVAAILIQGTSFSLVNLHQKEAQEELQVERRLNACTGIARATIETWLNERIERLSTLATLVGDPARTPARQVQWYTELLNKTSPDFIATSIQNTKAVSVAFSPALDTAGHSNIGKDYSRHPYRQLLEKTLLPVVSDIDYGLVTRTPRLALFTPIVINGKFRGYCAGIVDTARLARLLRIVAQNRAVDISLLDRKGQVIASTDPAMPIMKHLEPRRGGEFHWLANAVYEVVPAAGVNPLYRAQEARFGMDSPLNAAVPWTIVVSMPMKQYQNTLYHDASRWLALVFILVIFAVAVAQAASAAIVKPVVELDRISATVTGDLTLHPTVVWPTSGIREISRLIGTVRQMTTTLRGNIQELQSLNESLEQRVAEQTAELRQSEQKFRAIFKEAGIGIILADEQRRIIHCNRAMERILDYPRNELVGRQIAEISHPADEEATVRRIHEAISRGEHVFRMEKRYFRRDGSTLWGNLTVTTLESMNGLQGYTIDMVEDVTERKRAGEEIRRLNEGLEQRVQERTAQLEAANRELEAFNYSVSHDLRAPLRHLNGFSRMLEEECADKLDEADREILHRISRAAVKMDNLVDALLNLSRMTLNKINLLPVNLSDLAREIFADFVKSQPERRVRVEIEDGIVVQADPELMRAVLDNLLSNARKYTAREAAARIEFGMRETDGRRVYFVRDNGVGFEMDYAGKLFKPFQRLHREEDFPGIGIGLATVQRIIRRHGGEVWAEGKTGSGATFYFTLAGGKSAV</sequence>
<feature type="domain" description="PAS" evidence="10">
    <location>
        <begin position="556"/>
        <end position="626"/>
    </location>
</feature>
<dbReference type="InterPro" id="IPR000700">
    <property type="entry name" value="PAS-assoc_C"/>
</dbReference>
<dbReference type="Proteomes" id="UP001317705">
    <property type="component" value="Chromosome"/>
</dbReference>
<reference evidence="12 13" key="1">
    <citation type="submission" date="2022-12" db="EMBL/GenBank/DDBJ databases">
        <title>Polyphasic characterization of Geotalea uranireducens NIT-SL11 newly isolated from a complex of sewage sludge and microbially reduced graphene oxide.</title>
        <authorList>
            <person name="Xie L."/>
            <person name="Yoshida N."/>
            <person name="Meng L."/>
        </authorList>
    </citation>
    <scope>NUCLEOTIDE SEQUENCE [LARGE SCALE GENOMIC DNA]</scope>
    <source>
        <strain evidence="12 13">NIT-SL11</strain>
    </source>
</reference>
<keyword evidence="8" id="KW-0812">Transmembrane</keyword>
<dbReference type="EMBL" id="AP027151">
    <property type="protein sequence ID" value="BDV42946.1"/>
    <property type="molecule type" value="Genomic_DNA"/>
</dbReference>
<dbReference type="SMART" id="SM00387">
    <property type="entry name" value="HATPase_c"/>
    <property type="match status" value="1"/>
</dbReference>
<dbReference type="EC" id="2.7.13.3" evidence="2"/>
<dbReference type="InterPro" id="IPR036097">
    <property type="entry name" value="HisK_dim/P_sf"/>
</dbReference>
<dbReference type="SUPFAM" id="SSF55874">
    <property type="entry name" value="ATPase domain of HSP90 chaperone/DNA topoisomerase II/histidine kinase"/>
    <property type="match status" value="1"/>
</dbReference>
<dbReference type="Pfam" id="PF00989">
    <property type="entry name" value="PAS"/>
    <property type="match status" value="1"/>
</dbReference>
<keyword evidence="8" id="KW-1133">Transmembrane helix</keyword>
<keyword evidence="5" id="KW-0418">Kinase</keyword>
<dbReference type="SUPFAM" id="SSF55785">
    <property type="entry name" value="PYP-like sensor domain (PAS domain)"/>
    <property type="match status" value="1"/>
</dbReference>
<evidence type="ECO:0000256" key="1">
    <source>
        <dbReference type="ARBA" id="ARBA00000085"/>
    </source>
</evidence>
<evidence type="ECO:0000256" key="5">
    <source>
        <dbReference type="ARBA" id="ARBA00022777"/>
    </source>
</evidence>
<proteinExistence type="predicted"/>
<keyword evidence="13" id="KW-1185">Reference proteome</keyword>
<dbReference type="Pfam" id="PF02518">
    <property type="entry name" value="HATPase_c"/>
    <property type="match status" value="1"/>
</dbReference>
<evidence type="ECO:0000313" key="13">
    <source>
        <dbReference type="Proteomes" id="UP001317705"/>
    </source>
</evidence>
<evidence type="ECO:0000259" key="9">
    <source>
        <dbReference type="PROSITE" id="PS50109"/>
    </source>
</evidence>
<dbReference type="PANTHER" id="PTHR42878:SF15">
    <property type="entry name" value="BACTERIOPHYTOCHROME"/>
    <property type="match status" value="1"/>
</dbReference>
<dbReference type="InterPro" id="IPR000014">
    <property type="entry name" value="PAS"/>
</dbReference>
<feature type="domain" description="PAC" evidence="11">
    <location>
        <begin position="630"/>
        <end position="682"/>
    </location>
</feature>
<keyword evidence="4" id="KW-0808">Transferase</keyword>
<dbReference type="InterPro" id="IPR035965">
    <property type="entry name" value="PAS-like_dom_sf"/>
</dbReference>
<keyword evidence="7" id="KW-0175">Coiled coil</keyword>
<dbReference type="CDD" id="cd00130">
    <property type="entry name" value="PAS"/>
    <property type="match status" value="1"/>
</dbReference>
<dbReference type="Pfam" id="PF00512">
    <property type="entry name" value="HisKA"/>
    <property type="match status" value="1"/>
</dbReference>
<dbReference type="CDD" id="cd00082">
    <property type="entry name" value="HisKA"/>
    <property type="match status" value="1"/>
</dbReference>
<gene>
    <name evidence="12" type="ORF">GURASL_18690</name>
</gene>
<protein>
    <recommendedName>
        <fullName evidence="2">histidine kinase</fullName>
        <ecNumber evidence="2">2.7.13.3</ecNumber>
    </recommendedName>
</protein>
<organism evidence="12 13">
    <name type="scientific">Geotalea uraniireducens</name>
    <dbReference type="NCBI Taxonomy" id="351604"/>
    <lineage>
        <taxon>Bacteria</taxon>
        <taxon>Pseudomonadati</taxon>
        <taxon>Thermodesulfobacteriota</taxon>
        <taxon>Desulfuromonadia</taxon>
        <taxon>Geobacterales</taxon>
        <taxon>Geobacteraceae</taxon>
        <taxon>Geotalea</taxon>
    </lineage>
</organism>
<dbReference type="PANTHER" id="PTHR42878">
    <property type="entry name" value="TWO-COMPONENT HISTIDINE KINASE"/>
    <property type="match status" value="1"/>
</dbReference>
<dbReference type="Gene3D" id="6.10.340.10">
    <property type="match status" value="1"/>
</dbReference>
<dbReference type="SMART" id="SM00091">
    <property type="entry name" value="PAS"/>
    <property type="match status" value="1"/>
</dbReference>